<dbReference type="GO" id="GO:0016020">
    <property type="term" value="C:membrane"/>
    <property type="evidence" value="ECO:0007669"/>
    <property type="project" value="InterPro"/>
</dbReference>
<dbReference type="Proteomes" id="UP000054166">
    <property type="component" value="Unassembled WGS sequence"/>
</dbReference>
<feature type="transmembrane region" description="Helical" evidence="5">
    <location>
        <begin position="44"/>
        <end position="65"/>
    </location>
</feature>
<evidence type="ECO:0000256" key="1">
    <source>
        <dbReference type="ARBA" id="ARBA00004127"/>
    </source>
</evidence>
<proteinExistence type="predicted"/>
<feature type="transmembrane region" description="Helical" evidence="5">
    <location>
        <begin position="77"/>
        <end position="100"/>
    </location>
</feature>
<feature type="transmembrane region" description="Helical" evidence="5">
    <location>
        <begin position="191"/>
        <end position="212"/>
    </location>
</feature>
<keyword evidence="3 5" id="KW-1133">Transmembrane helix</keyword>
<dbReference type="OrthoDB" id="1898221at2759"/>
<gene>
    <name evidence="6" type="ORF">PILCRDRAFT_821982</name>
</gene>
<comment type="subcellular location">
    <subcellularLocation>
        <location evidence="1">Endomembrane system</location>
        <topology evidence="1">Multi-pass membrane protein</topology>
    </subcellularLocation>
</comment>
<name>A0A0C3F7V7_PILCF</name>
<keyword evidence="2 5" id="KW-0812">Transmembrane</keyword>
<evidence type="ECO:0000256" key="3">
    <source>
        <dbReference type="ARBA" id="ARBA00022989"/>
    </source>
</evidence>
<dbReference type="EMBL" id="KN833002">
    <property type="protein sequence ID" value="KIM80725.1"/>
    <property type="molecule type" value="Genomic_DNA"/>
</dbReference>
<reference evidence="7" key="2">
    <citation type="submission" date="2015-01" db="EMBL/GenBank/DDBJ databases">
        <title>Evolutionary Origins and Diversification of the Mycorrhizal Mutualists.</title>
        <authorList>
            <consortium name="DOE Joint Genome Institute"/>
            <consortium name="Mycorrhizal Genomics Consortium"/>
            <person name="Kohler A."/>
            <person name="Kuo A."/>
            <person name="Nagy L.G."/>
            <person name="Floudas D."/>
            <person name="Copeland A."/>
            <person name="Barry K.W."/>
            <person name="Cichocki N."/>
            <person name="Veneault-Fourrey C."/>
            <person name="LaButti K."/>
            <person name="Lindquist E.A."/>
            <person name="Lipzen A."/>
            <person name="Lundell T."/>
            <person name="Morin E."/>
            <person name="Murat C."/>
            <person name="Riley R."/>
            <person name="Ohm R."/>
            <person name="Sun H."/>
            <person name="Tunlid A."/>
            <person name="Henrissat B."/>
            <person name="Grigoriev I.V."/>
            <person name="Hibbett D.S."/>
            <person name="Martin F."/>
        </authorList>
    </citation>
    <scope>NUCLEOTIDE SEQUENCE [LARGE SCALE GENOMIC DNA]</scope>
    <source>
        <strain evidence="7">F 1598</strain>
    </source>
</reference>
<evidence type="ECO:0008006" key="8">
    <source>
        <dbReference type="Google" id="ProtNLM"/>
    </source>
</evidence>
<evidence type="ECO:0000256" key="4">
    <source>
        <dbReference type="ARBA" id="ARBA00023136"/>
    </source>
</evidence>
<evidence type="ECO:0000256" key="2">
    <source>
        <dbReference type="ARBA" id="ARBA00022692"/>
    </source>
</evidence>
<dbReference type="PANTHER" id="PTHR10989">
    <property type="entry name" value="ANDROGEN-INDUCED PROTEIN 1-RELATED"/>
    <property type="match status" value="1"/>
</dbReference>
<dbReference type="InParanoid" id="A0A0C3F7V7"/>
<accession>A0A0C3F7V7</accession>
<organism evidence="6 7">
    <name type="scientific">Piloderma croceum (strain F 1598)</name>
    <dbReference type="NCBI Taxonomy" id="765440"/>
    <lineage>
        <taxon>Eukaryota</taxon>
        <taxon>Fungi</taxon>
        <taxon>Dikarya</taxon>
        <taxon>Basidiomycota</taxon>
        <taxon>Agaricomycotina</taxon>
        <taxon>Agaricomycetes</taxon>
        <taxon>Agaricomycetidae</taxon>
        <taxon>Atheliales</taxon>
        <taxon>Atheliaceae</taxon>
        <taxon>Piloderma</taxon>
    </lineage>
</organism>
<dbReference type="AlphaFoldDB" id="A0A0C3F7V7"/>
<protein>
    <recommendedName>
        <fullName evidence="8">FAR-17a/AIG1-like protein</fullName>
    </recommendedName>
</protein>
<evidence type="ECO:0000313" key="6">
    <source>
        <dbReference type="EMBL" id="KIM80725.1"/>
    </source>
</evidence>
<dbReference type="HOGENOM" id="CLU_081915_1_0_1"/>
<dbReference type="FunCoup" id="A0A0C3F7V7">
    <property type="interactions" value="135"/>
</dbReference>
<reference evidence="6 7" key="1">
    <citation type="submission" date="2014-04" db="EMBL/GenBank/DDBJ databases">
        <authorList>
            <consortium name="DOE Joint Genome Institute"/>
            <person name="Kuo A."/>
            <person name="Tarkka M."/>
            <person name="Buscot F."/>
            <person name="Kohler A."/>
            <person name="Nagy L.G."/>
            <person name="Floudas D."/>
            <person name="Copeland A."/>
            <person name="Barry K.W."/>
            <person name="Cichocki N."/>
            <person name="Veneault-Fourrey C."/>
            <person name="LaButti K."/>
            <person name="Lindquist E.A."/>
            <person name="Lipzen A."/>
            <person name="Lundell T."/>
            <person name="Morin E."/>
            <person name="Murat C."/>
            <person name="Sun H."/>
            <person name="Tunlid A."/>
            <person name="Henrissat B."/>
            <person name="Grigoriev I.V."/>
            <person name="Hibbett D.S."/>
            <person name="Martin F."/>
            <person name="Nordberg H.P."/>
            <person name="Cantor M.N."/>
            <person name="Hua S.X."/>
        </authorList>
    </citation>
    <scope>NUCLEOTIDE SEQUENCE [LARGE SCALE GENOMIC DNA]</scope>
    <source>
        <strain evidence="6 7">F 1598</strain>
    </source>
</reference>
<dbReference type="Pfam" id="PF04750">
    <property type="entry name" value="Far-17a_AIG1"/>
    <property type="match status" value="1"/>
</dbReference>
<keyword evidence="7" id="KW-1185">Reference proteome</keyword>
<sequence length="220" mass="24330">MSSQAAVLLHGSSAAIMAYGFNSLSSLQMDTWVNKQRGGHFQFLTVHGLCAAWLTMMMSLIADLFPSSIAIKKFKRVLLMTAMPLAVIIALIYWTLILFYPSLILLTDPLSSTPEALVWTPLPIDLALHAVPGLALFIDFILLESKFSKNEARYGAPLVVFLSTVAYSSWAEYCATFNGSFPYPFLTENPFNIRLVIYAAVMTLALASFWIVNALHPQKA</sequence>
<dbReference type="InterPro" id="IPR006838">
    <property type="entry name" value="ADTRP_AIG1"/>
</dbReference>
<keyword evidence="4 5" id="KW-0472">Membrane</keyword>
<evidence type="ECO:0000313" key="7">
    <source>
        <dbReference type="Proteomes" id="UP000054166"/>
    </source>
</evidence>
<dbReference type="GO" id="GO:0012505">
    <property type="term" value="C:endomembrane system"/>
    <property type="evidence" value="ECO:0007669"/>
    <property type="project" value="UniProtKB-SubCell"/>
</dbReference>
<evidence type="ECO:0000256" key="5">
    <source>
        <dbReference type="SAM" id="Phobius"/>
    </source>
</evidence>
<feature type="transmembrane region" description="Helical" evidence="5">
    <location>
        <begin position="120"/>
        <end position="142"/>
    </location>
</feature>
<dbReference type="PANTHER" id="PTHR10989:SF16">
    <property type="entry name" value="AT02829P-RELATED"/>
    <property type="match status" value="1"/>
</dbReference>
<feature type="transmembrane region" description="Helical" evidence="5">
    <location>
        <begin position="154"/>
        <end position="171"/>
    </location>
</feature>